<dbReference type="Proteomes" id="UP000192610">
    <property type="component" value="Unassembled WGS sequence"/>
</dbReference>
<dbReference type="CDD" id="cd00383">
    <property type="entry name" value="trans_reg_C"/>
    <property type="match status" value="1"/>
</dbReference>
<dbReference type="Gene3D" id="6.10.250.690">
    <property type="match status" value="1"/>
</dbReference>
<dbReference type="SMART" id="SM00862">
    <property type="entry name" value="Trans_reg_C"/>
    <property type="match status" value="1"/>
</dbReference>
<evidence type="ECO:0000256" key="1">
    <source>
        <dbReference type="ARBA" id="ARBA00022553"/>
    </source>
</evidence>
<dbReference type="GO" id="GO:0000976">
    <property type="term" value="F:transcription cis-regulatory region binding"/>
    <property type="evidence" value="ECO:0007669"/>
    <property type="project" value="TreeGrafter"/>
</dbReference>
<keyword evidence="2" id="KW-0902">Two-component regulatory system</keyword>
<evidence type="ECO:0000256" key="2">
    <source>
        <dbReference type="ARBA" id="ARBA00023012"/>
    </source>
</evidence>
<evidence type="ECO:0000313" key="10">
    <source>
        <dbReference type="EMBL" id="OQP52856.1"/>
    </source>
</evidence>
<dbReference type="EMBL" id="LVXG01000007">
    <property type="protein sequence ID" value="OQP52856.1"/>
    <property type="molecule type" value="Genomic_DNA"/>
</dbReference>
<dbReference type="InterPro" id="IPR001789">
    <property type="entry name" value="Sig_transdc_resp-reg_receiver"/>
</dbReference>
<name>A0A1V9F3L8_9BACT</name>
<dbReference type="SUPFAM" id="SSF46894">
    <property type="entry name" value="C-terminal effector domain of the bipartite response regulators"/>
    <property type="match status" value="1"/>
</dbReference>
<protein>
    <submittedName>
        <fullName evidence="10">DNA-binding response regulator</fullName>
    </submittedName>
</protein>
<dbReference type="FunFam" id="1.10.10.10:FF:000005">
    <property type="entry name" value="Two-component system response regulator"/>
    <property type="match status" value="1"/>
</dbReference>
<dbReference type="PROSITE" id="PS51755">
    <property type="entry name" value="OMPR_PHOB"/>
    <property type="match status" value="1"/>
</dbReference>
<comment type="caution">
    <text evidence="10">The sequence shown here is derived from an EMBL/GenBank/DDBJ whole genome shotgun (WGS) entry which is preliminary data.</text>
</comment>
<dbReference type="Pfam" id="PF00072">
    <property type="entry name" value="Response_reg"/>
    <property type="match status" value="1"/>
</dbReference>
<feature type="domain" description="OmpR/PhoB-type" evidence="9">
    <location>
        <begin position="129"/>
        <end position="227"/>
    </location>
</feature>
<dbReference type="SUPFAM" id="SSF52172">
    <property type="entry name" value="CheY-like"/>
    <property type="match status" value="1"/>
</dbReference>
<dbReference type="InterPro" id="IPR011006">
    <property type="entry name" value="CheY-like_superfamily"/>
</dbReference>
<feature type="modified residue" description="4-aspartylphosphate" evidence="6">
    <location>
        <position position="54"/>
    </location>
</feature>
<sequence>MKQGRILIVEDERSMADALHAGLKDAGYEAVSAYYGENGFELFRQEHFDLVLLDVNLGDVSGFDLCRRIRLADISVGIIMLTSLHELSSKTIGYDAGADDYIVKPFDFQELLLKIGALLKRTMKTAAPVSILKCLNLEVDLNKKEAKRGDIKINLTAKEFHLLEFLMRNKDRVVSRAEIAMHVWGIDFNTNTNVIDVYISYLRNKIDRDFNPKLIHTHFGMGFMLKEKES</sequence>
<dbReference type="AlphaFoldDB" id="A0A1V9F3L8"/>
<keyword evidence="5" id="KW-0804">Transcription</keyword>
<evidence type="ECO:0000259" key="9">
    <source>
        <dbReference type="PROSITE" id="PS51755"/>
    </source>
</evidence>
<evidence type="ECO:0000259" key="8">
    <source>
        <dbReference type="PROSITE" id="PS50110"/>
    </source>
</evidence>
<gene>
    <name evidence="10" type="ORF">A4H97_24480</name>
</gene>
<feature type="domain" description="Response regulatory" evidence="8">
    <location>
        <begin position="5"/>
        <end position="119"/>
    </location>
</feature>
<dbReference type="GO" id="GO:0032993">
    <property type="term" value="C:protein-DNA complex"/>
    <property type="evidence" value="ECO:0007669"/>
    <property type="project" value="TreeGrafter"/>
</dbReference>
<dbReference type="GO" id="GO:0006355">
    <property type="term" value="P:regulation of DNA-templated transcription"/>
    <property type="evidence" value="ECO:0007669"/>
    <property type="project" value="InterPro"/>
</dbReference>
<dbReference type="GO" id="GO:0005829">
    <property type="term" value="C:cytosol"/>
    <property type="evidence" value="ECO:0007669"/>
    <property type="project" value="TreeGrafter"/>
</dbReference>
<evidence type="ECO:0000256" key="7">
    <source>
        <dbReference type="PROSITE-ProRule" id="PRU01091"/>
    </source>
</evidence>
<accession>A0A1V9F3L8</accession>
<proteinExistence type="predicted"/>
<dbReference type="InterPro" id="IPR036388">
    <property type="entry name" value="WH-like_DNA-bd_sf"/>
</dbReference>
<organism evidence="10 11">
    <name type="scientific">Niastella yeongjuensis</name>
    <dbReference type="NCBI Taxonomy" id="354355"/>
    <lineage>
        <taxon>Bacteria</taxon>
        <taxon>Pseudomonadati</taxon>
        <taxon>Bacteroidota</taxon>
        <taxon>Chitinophagia</taxon>
        <taxon>Chitinophagales</taxon>
        <taxon>Chitinophagaceae</taxon>
        <taxon>Niastella</taxon>
    </lineage>
</organism>
<keyword evidence="4 7" id="KW-0238">DNA-binding</keyword>
<reference evidence="11" key="1">
    <citation type="submission" date="2016-04" db="EMBL/GenBank/DDBJ databases">
        <authorList>
            <person name="Chen L."/>
            <person name="Zhuang W."/>
            <person name="Wang G."/>
        </authorList>
    </citation>
    <scope>NUCLEOTIDE SEQUENCE [LARGE SCALE GENOMIC DNA]</scope>
    <source>
        <strain evidence="11">17621</strain>
    </source>
</reference>
<dbReference type="STRING" id="354355.SAMN05660816_04784"/>
<dbReference type="InterPro" id="IPR001867">
    <property type="entry name" value="OmpR/PhoB-type_DNA-bd"/>
</dbReference>
<keyword evidence="3" id="KW-0805">Transcription regulation</keyword>
<evidence type="ECO:0000256" key="4">
    <source>
        <dbReference type="ARBA" id="ARBA00023125"/>
    </source>
</evidence>
<dbReference type="PROSITE" id="PS50110">
    <property type="entry name" value="RESPONSE_REGULATORY"/>
    <property type="match status" value="1"/>
</dbReference>
<dbReference type="SMART" id="SM00448">
    <property type="entry name" value="REC"/>
    <property type="match status" value="1"/>
</dbReference>
<evidence type="ECO:0000256" key="3">
    <source>
        <dbReference type="ARBA" id="ARBA00023015"/>
    </source>
</evidence>
<dbReference type="GO" id="GO:0000156">
    <property type="term" value="F:phosphorelay response regulator activity"/>
    <property type="evidence" value="ECO:0007669"/>
    <property type="project" value="TreeGrafter"/>
</dbReference>
<dbReference type="PANTHER" id="PTHR48111:SF22">
    <property type="entry name" value="REGULATOR OF RPOS"/>
    <property type="match status" value="1"/>
</dbReference>
<dbReference type="InterPro" id="IPR039420">
    <property type="entry name" value="WalR-like"/>
</dbReference>
<dbReference type="RefSeq" id="WP_081197954.1">
    <property type="nucleotide sequence ID" value="NZ_FOCZ01000009.1"/>
</dbReference>
<dbReference type="Gene3D" id="3.40.50.2300">
    <property type="match status" value="1"/>
</dbReference>
<feature type="DNA-binding region" description="OmpR/PhoB-type" evidence="7">
    <location>
        <begin position="129"/>
        <end position="227"/>
    </location>
</feature>
<dbReference type="PANTHER" id="PTHR48111">
    <property type="entry name" value="REGULATOR OF RPOS"/>
    <property type="match status" value="1"/>
</dbReference>
<dbReference type="CDD" id="cd17574">
    <property type="entry name" value="REC_OmpR"/>
    <property type="match status" value="1"/>
</dbReference>
<dbReference type="InterPro" id="IPR016032">
    <property type="entry name" value="Sig_transdc_resp-reg_C-effctor"/>
</dbReference>
<evidence type="ECO:0000256" key="5">
    <source>
        <dbReference type="ARBA" id="ARBA00023163"/>
    </source>
</evidence>
<evidence type="ECO:0000256" key="6">
    <source>
        <dbReference type="PROSITE-ProRule" id="PRU00169"/>
    </source>
</evidence>
<dbReference type="OrthoDB" id="9790442at2"/>
<keyword evidence="1 6" id="KW-0597">Phosphoprotein</keyword>
<dbReference type="Gene3D" id="1.10.10.10">
    <property type="entry name" value="Winged helix-like DNA-binding domain superfamily/Winged helix DNA-binding domain"/>
    <property type="match status" value="1"/>
</dbReference>
<evidence type="ECO:0000313" key="11">
    <source>
        <dbReference type="Proteomes" id="UP000192610"/>
    </source>
</evidence>
<dbReference type="Pfam" id="PF00486">
    <property type="entry name" value="Trans_reg_C"/>
    <property type="match status" value="1"/>
</dbReference>
<keyword evidence="11" id="KW-1185">Reference proteome</keyword>